<reference evidence="1 2" key="1">
    <citation type="submission" date="2016-10" db="EMBL/GenBank/DDBJ databases">
        <authorList>
            <person name="Varghese N."/>
            <person name="Submissions S."/>
        </authorList>
    </citation>
    <scope>NUCLEOTIDE SEQUENCE [LARGE SCALE GENOMIC DNA]</scope>
    <source>
        <strain evidence="1 2">DSM 2373</strain>
    </source>
</reference>
<gene>
    <name evidence="1" type="ORF">SAMN04488571_101436</name>
</gene>
<organism evidence="1 2">
    <name type="scientific">Methanoculleus thermophilus</name>
    <dbReference type="NCBI Taxonomy" id="2200"/>
    <lineage>
        <taxon>Archaea</taxon>
        <taxon>Methanobacteriati</taxon>
        <taxon>Methanobacteriota</taxon>
        <taxon>Stenosarchaea group</taxon>
        <taxon>Methanomicrobia</taxon>
        <taxon>Methanomicrobiales</taxon>
        <taxon>Methanomicrobiaceae</taxon>
        <taxon>Methanoculleus</taxon>
    </lineage>
</organism>
<dbReference type="STRING" id="2200.GCA_001571405_01182"/>
<name>A0A1G8XHH4_9EURY</name>
<accession>A0A1G8XHH4</accession>
<protein>
    <recommendedName>
        <fullName evidence="3">Tetratricopeptide repeat-containing protein</fullName>
    </recommendedName>
</protein>
<dbReference type="RefSeq" id="WP_066956779.1">
    <property type="nucleotide sequence ID" value="NZ_BCNX01000006.1"/>
</dbReference>
<evidence type="ECO:0008006" key="3">
    <source>
        <dbReference type="Google" id="ProtNLM"/>
    </source>
</evidence>
<proteinExistence type="predicted"/>
<keyword evidence="2" id="KW-1185">Reference proteome</keyword>
<dbReference type="EMBL" id="FNFT01000001">
    <property type="protein sequence ID" value="SDJ89886.1"/>
    <property type="molecule type" value="Genomic_DNA"/>
</dbReference>
<dbReference type="AlphaFoldDB" id="A0A1G8XHH4"/>
<dbReference type="OrthoDB" id="104754at2157"/>
<evidence type="ECO:0000313" key="2">
    <source>
        <dbReference type="Proteomes" id="UP000326500"/>
    </source>
</evidence>
<sequence length="394" mass="45346">MEGIWRSKVPGNRRLEQLQATMNSYIEKNIARVEANLPVFFGHVTATLDKTFPNLDDRAYDDFIDAITGTVINATREAPTAEYFEKILRHAMRGKRRKRERTTLDVIVALRLLDAGNYHLATDYLMRHRNYDGRINAAIAYCYHIQSRAVNGEQGAQSSDMEIRAREEMLYLARSRPPLNRLGVFDRKGTRLNQIFWSMFDLALTWFPSESGLYRIGILQTKHENDLEHRQRLLGHAIKQFPDNKFFLAEAFDTCIELRKGSEAAAIVKQMLQQYPNDHDTLYSGLKLAILGAQPEPYANFRKLAIIKGFPKCPLLLLDTVLEIMCNHKAASYLCFEEAKKIASARDYYITALDYILRDYIDGGEGREIRAKSAFITSVDRYCMRVLKIGEDRL</sequence>
<evidence type="ECO:0000313" key="1">
    <source>
        <dbReference type="EMBL" id="SDJ89886.1"/>
    </source>
</evidence>
<dbReference type="Proteomes" id="UP000326500">
    <property type="component" value="Unassembled WGS sequence"/>
</dbReference>